<dbReference type="HAMAP" id="MF_00815">
    <property type="entry name" value="ATP_synth_gamma_bact"/>
    <property type="match status" value="1"/>
</dbReference>
<reference evidence="11 12" key="1">
    <citation type="journal article" date="2016" name="Nat. Commun.">
        <title>Thousands of microbial genomes shed light on interconnected biogeochemical processes in an aquifer system.</title>
        <authorList>
            <person name="Anantharaman K."/>
            <person name="Brown C.T."/>
            <person name="Hug L.A."/>
            <person name="Sharon I."/>
            <person name="Castelle C.J."/>
            <person name="Probst A.J."/>
            <person name="Thomas B.C."/>
            <person name="Singh A."/>
            <person name="Wilkins M.J."/>
            <person name="Karaoz U."/>
            <person name="Brodie E.L."/>
            <person name="Williams K.H."/>
            <person name="Hubbard S.S."/>
            <person name="Banfield J.F."/>
        </authorList>
    </citation>
    <scope>NUCLEOTIDE SEQUENCE [LARGE SCALE GENOMIC DNA]</scope>
</reference>
<dbReference type="GO" id="GO:0042777">
    <property type="term" value="P:proton motive force-driven plasma membrane ATP synthesis"/>
    <property type="evidence" value="ECO:0007669"/>
    <property type="project" value="UniProtKB-UniRule"/>
</dbReference>
<dbReference type="InterPro" id="IPR000131">
    <property type="entry name" value="ATP_synth_F1_gsu"/>
</dbReference>
<dbReference type="CDD" id="cd12151">
    <property type="entry name" value="F1-ATPase_gamma"/>
    <property type="match status" value="1"/>
</dbReference>
<evidence type="ECO:0000256" key="4">
    <source>
        <dbReference type="ARBA" id="ARBA00022448"/>
    </source>
</evidence>
<dbReference type="GO" id="GO:0005886">
    <property type="term" value="C:plasma membrane"/>
    <property type="evidence" value="ECO:0007669"/>
    <property type="project" value="UniProtKB-SubCell"/>
</dbReference>
<keyword evidence="6 10" id="KW-0406">Ion transport</keyword>
<sequence>MPNSTKEIRRRIRSIKNIGQITKAMELVSAAKMRKAQASALASRPYATLSSELLSNLIARTNGYDHFEQSDLPAMPAWQAGKSLLGGISPVGRDGKPSRVLIILVSSDRGLAGAFNSNVVNKALGIVKDEGAKEVDFVTIGKKGSDALLRMKYTLVATFPAKDKNVSLLDAEPIAVMSMDDFLAGKYEKVFVVYTDFVSTLVQKPSMLQLLPFVKEHVTRNNEQKTEFLFEPDPKEILDVLINRAVKFAVYQALVEAAASEHSARMVAMRNANDAAGDLLDELSLSYNQARQAGITRELSEISAAKLAMEG</sequence>
<evidence type="ECO:0000256" key="1">
    <source>
        <dbReference type="ARBA" id="ARBA00003456"/>
    </source>
</evidence>
<dbReference type="InterPro" id="IPR035968">
    <property type="entry name" value="ATP_synth_F1_ATPase_gsu"/>
</dbReference>
<comment type="function">
    <text evidence="1 10">Produces ATP from ADP in the presence of a proton gradient across the membrane. The gamma chain is believed to be important in regulating ATPase activity and the flow of protons through the CF(0) complex.</text>
</comment>
<dbReference type="GO" id="GO:0045259">
    <property type="term" value="C:proton-transporting ATP synthase complex"/>
    <property type="evidence" value="ECO:0007669"/>
    <property type="project" value="UniProtKB-KW"/>
</dbReference>
<dbReference type="AlphaFoldDB" id="A0A1F5N8Y1"/>
<evidence type="ECO:0000256" key="2">
    <source>
        <dbReference type="ARBA" id="ARBA00004170"/>
    </source>
</evidence>
<protein>
    <recommendedName>
        <fullName evidence="10">ATP synthase gamma chain</fullName>
    </recommendedName>
    <alternativeName>
        <fullName evidence="10">ATP synthase F1 sector gamma subunit</fullName>
    </alternativeName>
    <alternativeName>
        <fullName evidence="10">F-ATPase gamma subunit</fullName>
    </alternativeName>
</protein>
<dbReference type="NCBIfam" id="TIGR01146">
    <property type="entry name" value="ATPsyn_F1gamma"/>
    <property type="match status" value="1"/>
</dbReference>
<keyword evidence="10" id="KW-1003">Cell membrane</keyword>
<comment type="subunit">
    <text evidence="10">F-type ATPases have 2 components, CF(1) - the catalytic core - and CF(0) - the membrane proton channel. CF(1) has five subunits: alpha(3), beta(3), gamma(1), delta(1), epsilon(1). CF(0) has three main subunits: a, b and c.</text>
</comment>
<name>A0A1F5N8Y1_9BACT</name>
<dbReference type="Gene3D" id="1.10.287.80">
    <property type="entry name" value="ATP synthase, gamma subunit, helix hairpin domain"/>
    <property type="match status" value="1"/>
</dbReference>
<evidence type="ECO:0000256" key="6">
    <source>
        <dbReference type="ARBA" id="ARBA00023065"/>
    </source>
</evidence>
<comment type="caution">
    <text evidence="11">The sequence shown here is derived from an EMBL/GenBank/DDBJ whole genome shotgun (WGS) entry which is preliminary data.</text>
</comment>
<dbReference type="SUPFAM" id="SSF52943">
    <property type="entry name" value="ATP synthase (F1-ATPase), gamma subunit"/>
    <property type="match status" value="1"/>
</dbReference>
<keyword evidence="4 10" id="KW-0813">Transport</keyword>
<dbReference type="EMBL" id="MFEH01000001">
    <property type="protein sequence ID" value="OGE74117.1"/>
    <property type="molecule type" value="Genomic_DNA"/>
</dbReference>
<dbReference type="GO" id="GO:0046933">
    <property type="term" value="F:proton-transporting ATP synthase activity, rotational mechanism"/>
    <property type="evidence" value="ECO:0007669"/>
    <property type="project" value="UniProtKB-UniRule"/>
</dbReference>
<evidence type="ECO:0000256" key="3">
    <source>
        <dbReference type="ARBA" id="ARBA00007681"/>
    </source>
</evidence>
<keyword evidence="5 10" id="KW-0375">Hydrogen ion transport</keyword>
<evidence type="ECO:0000313" key="11">
    <source>
        <dbReference type="EMBL" id="OGE74117.1"/>
    </source>
</evidence>
<dbReference type="Gene3D" id="3.40.1380.10">
    <property type="match status" value="1"/>
</dbReference>
<dbReference type="PANTHER" id="PTHR11693:SF22">
    <property type="entry name" value="ATP SYNTHASE SUBUNIT GAMMA, MITOCHONDRIAL"/>
    <property type="match status" value="1"/>
</dbReference>
<evidence type="ECO:0000256" key="5">
    <source>
        <dbReference type="ARBA" id="ARBA00022781"/>
    </source>
</evidence>
<evidence type="ECO:0000256" key="8">
    <source>
        <dbReference type="ARBA" id="ARBA00023196"/>
    </source>
</evidence>
<accession>A0A1F5N8Y1</accession>
<dbReference type="Proteomes" id="UP000177610">
    <property type="component" value="Unassembled WGS sequence"/>
</dbReference>
<evidence type="ECO:0000256" key="7">
    <source>
        <dbReference type="ARBA" id="ARBA00023136"/>
    </source>
</evidence>
<dbReference type="PRINTS" id="PR00126">
    <property type="entry name" value="ATPASEGAMMA"/>
</dbReference>
<organism evidence="11 12">
    <name type="scientific">Candidatus Doudnabacteria bacterium RIFCSPHIGHO2_01_FULL_41_86</name>
    <dbReference type="NCBI Taxonomy" id="1817821"/>
    <lineage>
        <taxon>Bacteria</taxon>
        <taxon>Candidatus Doudnaibacteriota</taxon>
    </lineage>
</organism>
<gene>
    <name evidence="10" type="primary">atpG</name>
    <name evidence="11" type="ORF">A2717_01010</name>
</gene>
<dbReference type="GO" id="GO:0005524">
    <property type="term" value="F:ATP binding"/>
    <property type="evidence" value="ECO:0007669"/>
    <property type="project" value="UniProtKB-UniRule"/>
</dbReference>
<keyword evidence="8 10" id="KW-0139">CF(1)</keyword>
<evidence type="ECO:0000313" key="12">
    <source>
        <dbReference type="Proteomes" id="UP000177610"/>
    </source>
</evidence>
<dbReference type="Pfam" id="PF00231">
    <property type="entry name" value="ATP-synt"/>
    <property type="match status" value="1"/>
</dbReference>
<comment type="subcellular location">
    <subcellularLocation>
        <location evidence="10">Cell membrane</location>
        <topology evidence="10">Peripheral membrane protein</topology>
    </subcellularLocation>
    <subcellularLocation>
        <location evidence="2">Membrane</location>
        <topology evidence="2">Peripheral membrane protein</topology>
    </subcellularLocation>
</comment>
<dbReference type="STRING" id="1817821.A2717_01010"/>
<keyword evidence="7 10" id="KW-0472">Membrane</keyword>
<dbReference type="PANTHER" id="PTHR11693">
    <property type="entry name" value="ATP SYNTHASE GAMMA CHAIN"/>
    <property type="match status" value="1"/>
</dbReference>
<evidence type="ECO:0000256" key="10">
    <source>
        <dbReference type="HAMAP-Rule" id="MF_00815"/>
    </source>
</evidence>
<keyword evidence="9 10" id="KW-0066">ATP synthesis</keyword>
<proteinExistence type="inferred from homology"/>
<evidence type="ECO:0000256" key="9">
    <source>
        <dbReference type="ARBA" id="ARBA00023310"/>
    </source>
</evidence>
<comment type="similarity">
    <text evidence="3 10">Belongs to the ATPase gamma chain family.</text>
</comment>